<feature type="transmembrane region" description="Helical" evidence="8">
    <location>
        <begin position="93"/>
        <end position="114"/>
    </location>
</feature>
<dbReference type="InterPro" id="IPR004657">
    <property type="entry name" value="MenA"/>
</dbReference>
<dbReference type="GO" id="GO:0009234">
    <property type="term" value="P:menaquinone biosynthetic process"/>
    <property type="evidence" value="ECO:0007669"/>
    <property type="project" value="UniProtKB-UniRule"/>
</dbReference>
<keyword evidence="6 8" id="KW-1133">Transmembrane helix</keyword>
<proteinExistence type="inferred from homology"/>
<keyword evidence="5 8" id="KW-0812">Transmembrane</keyword>
<dbReference type="GO" id="GO:0046428">
    <property type="term" value="F:1,4-dihydroxy-2-naphthoate polyprenyltransferase activity"/>
    <property type="evidence" value="ECO:0007669"/>
    <property type="project" value="UniProtKB-UniRule"/>
</dbReference>
<evidence type="ECO:0000256" key="7">
    <source>
        <dbReference type="ARBA" id="ARBA00023136"/>
    </source>
</evidence>
<dbReference type="Pfam" id="PF01040">
    <property type="entry name" value="UbiA"/>
    <property type="match status" value="1"/>
</dbReference>
<comment type="similarity">
    <text evidence="8">Belongs to the MenA family. Type 1 subfamily.</text>
</comment>
<comment type="pathway">
    <text evidence="8">Quinol/quinone metabolism; menaquinone biosynthesis; menaquinol from 1,4-dihydroxy-2-naphthoate: step 1/2.</text>
</comment>
<comment type="subcellular location">
    <subcellularLocation>
        <location evidence="8">Cell membrane</location>
        <topology evidence="8">Multi-pass membrane protein</topology>
    </subcellularLocation>
    <subcellularLocation>
        <location evidence="1">Membrane</location>
        <topology evidence="1">Multi-pass membrane protein</topology>
    </subcellularLocation>
</comment>
<keyword evidence="3 8" id="KW-1003">Cell membrane</keyword>
<evidence type="ECO:0000313" key="10">
    <source>
        <dbReference type="EMBL" id="PSG88390.1"/>
    </source>
</evidence>
<comment type="function">
    <text evidence="8">Conversion of 1,4-dihydroxy-2-naphthoate (DHNA) to demethylmenaquinone (DMK).</text>
</comment>
<dbReference type="CDD" id="cd13962">
    <property type="entry name" value="PT_UbiA_UBIAD1"/>
    <property type="match status" value="1"/>
</dbReference>
<sequence>MTRTQTYIKAARPRTLPLSVSGIILGSFLAHFMVDGEKNYLIFILAFLTTVAFQILSNFANDYGDGIKGTDANRIGEQRMVSSGLISYKNMKLAVIITSIISLVLASILIYVAFGASNFIYSFFFFSLGILAVLAAIKYTVGRNAYGYSGFGDVFVFIFFGLVSVCGTYFLYTKSLNWLILLPAISIGLLSTAVLNLNNMRDIRTDAATHKNTLALKLGAKKSKRYHYALISIALKTALLFMVISFNSWYSLLGLVAFIPLVLHLKTVKTILQPEHFDPELKKLALSTVLLALLIGVGYIL</sequence>
<organism evidence="10 11">
    <name type="scientific">Aurantibacter aestuarii</name>
    <dbReference type="NCBI Taxonomy" id="1266046"/>
    <lineage>
        <taxon>Bacteria</taxon>
        <taxon>Pseudomonadati</taxon>
        <taxon>Bacteroidota</taxon>
        <taxon>Flavobacteriia</taxon>
        <taxon>Flavobacteriales</taxon>
        <taxon>Flavobacteriaceae</taxon>
        <taxon>Aurantibacter</taxon>
    </lineage>
</organism>
<evidence type="ECO:0000256" key="3">
    <source>
        <dbReference type="ARBA" id="ARBA00022475"/>
    </source>
</evidence>
<dbReference type="RefSeq" id="WP_106463528.1">
    <property type="nucleotide sequence ID" value="NZ_PXOQ01000009.1"/>
</dbReference>
<keyword evidence="7 8" id="KW-0472">Membrane</keyword>
<dbReference type="EC" id="2.5.1.74" evidence="8 9"/>
<feature type="transmembrane region" description="Helical" evidence="8">
    <location>
        <begin position="252"/>
        <end position="272"/>
    </location>
</feature>
<dbReference type="PANTHER" id="PTHR13929:SF0">
    <property type="entry name" value="UBIA PRENYLTRANSFERASE DOMAIN-CONTAINING PROTEIN 1"/>
    <property type="match status" value="1"/>
</dbReference>
<dbReference type="InterPro" id="IPR026046">
    <property type="entry name" value="UBIAD1"/>
</dbReference>
<reference evidence="10 11" key="1">
    <citation type="submission" date="2018-03" db="EMBL/GenBank/DDBJ databases">
        <title>Mesoflavibacter sp. HG37 and Mesoflavibacter sp. HG96 sp.nov., two marine bacteria isolated from seawater of Western Pacific Ocean.</title>
        <authorList>
            <person name="Cheng H."/>
            <person name="Wu Y.-H."/>
            <person name="Guo L.-L."/>
            <person name="Xu X.-W."/>
        </authorList>
    </citation>
    <scope>NUCLEOTIDE SEQUENCE [LARGE SCALE GENOMIC DNA]</scope>
    <source>
        <strain evidence="10 11">KCTC 32269</strain>
    </source>
</reference>
<dbReference type="InterPro" id="IPR044878">
    <property type="entry name" value="UbiA_sf"/>
</dbReference>
<evidence type="ECO:0000256" key="1">
    <source>
        <dbReference type="ARBA" id="ARBA00004141"/>
    </source>
</evidence>
<comment type="caution">
    <text evidence="10">The sequence shown here is derived from an EMBL/GenBank/DDBJ whole genome shotgun (WGS) entry which is preliminary data.</text>
</comment>
<dbReference type="UniPathway" id="UPA00079">
    <property type="reaction ID" value="UER00168"/>
</dbReference>
<dbReference type="Gene3D" id="1.10.357.140">
    <property type="entry name" value="UbiA prenyltransferase"/>
    <property type="match status" value="1"/>
</dbReference>
<evidence type="ECO:0000256" key="5">
    <source>
        <dbReference type="ARBA" id="ARBA00022692"/>
    </source>
</evidence>
<dbReference type="EMBL" id="PXOQ01000009">
    <property type="protein sequence ID" value="PSG88390.1"/>
    <property type="molecule type" value="Genomic_DNA"/>
</dbReference>
<evidence type="ECO:0000256" key="2">
    <source>
        <dbReference type="ARBA" id="ARBA00022428"/>
    </source>
</evidence>
<dbReference type="InterPro" id="IPR000537">
    <property type="entry name" value="UbiA_prenyltransferase"/>
</dbReference>
<dbReference type="HAMAP" id="MF_01937">
    <property type="entry name" value="MenA_1"/>
    <property type="match status" value="1"/>
</dbReference>
<protein>
    <recommendedName>
        <fullName evidence="8 9">1,4-dihydroxy-2-naphthoate octaprenyltransferase</fullName>
        <shortName evidence="8">DHNA-octaprenyltransferase</shortName>
        <ecNumber evidence="8 9">2.5.1.74</ecNumber>
    </recommendedName>
</protein>
<evidence type="ECO:0000256" key="8">
    <source>
        <dbReference type="HAMAP-Rule" id="MF_01937"/>
    </source>
</evidence>
<dbReference type="PIRSF" id="PIRSF005355">
    <property type="entry name" value="UBIAD1"/>
    <property type="match status" value="1"/>
</dbReference>
<accession>A0A2T1N936</accession>
<feature type="transmembrane region" description="Helical" evidence="8">
    <location>
        <begin position="16"/>
        <end position="34"/>
    </location>
</feature>
<evidence type="ECO:0000313" key="11">
    <source>
        <dbReference type="Proteomes" id="UP000238426"/>
    </source>
</evidence>
<keyword evidence="2 8" id="KW-0474">Menaquinone biosynthesis</keyword>
<dbReference type="NCBIfam" id="TIGR00751">
    <property type="entry name" value="menA"/>
    <property type="match status" value="1"/>
</dbReference>
<dbReference type="GO" id="GO:0005886">
    <property type="term" value="C:plasma membrane"/>
    <property type="evidence" value="ECO:0007669"/>
    <property type="project" value="UniProtKB-SubCell"/>
</dbReference>
<evidence type="ECO:0000256" key="4">
    <source>
        <dbReference type="ARBA" id="ARBA00022679"/>
    </source>
</evidence>
<comment type="catalytic activity">
    <reaction evidence="8">
        <text>an all-trans-polyprenyl diphosphate + 1,4-dihydroxy-2-naphthoate + H(+) = a 2-demethylmenaquinol + CO2 + diphosphate</text>
        <dbReference type="Rhea" id="RHEA:26478"/>
        <dbReference type="Rhea" id="RHEA-COMP:9563"/>
        <dbReference type="Rhea" id="RHEA-COMP:9564"/>
        <dbReference type="ChEBI" id="CHEBI:11173"/>
        <dbReference type="ChEBI" id="CHEBI:15378"/>
        <dbReference type="ChEBI" id="CHEBI:16526"/>
        <dbReference type="ChEBI" id="CHEBI:33019"/>
        <dbReference type="ChEBI" id="CHEBI:55437"/>
        <dbReference type="ChEBI" id="CHEBI:58914"/>
        <dbReference type="EC" id="2.5.1.74"/>
    </reaction>
</comment>
<feature type="transmembrane region" description="Helical" evidence="8">
    <location>
        <begin position="178"/>
        <end position="197"/>
    </location>
</feature>
<gene>
    <name evidence="8 10" type="primary">menA</name>
    <name evidence="10" type="ORF">C7H52_08805</name>
</gene>
<feature type="transmembrane region" description="Helical" evidence="8">
    <location>
        <begin position="151"/>
        <end position="172"/>
    </location>
</feature>
<dbReference type="GO" id="GO:0042371">
    <property type="term" value="P:vitamin K biosynthetic process"/>
    <property type="evidence" value="ECO:0007669"/>
    <property type="project" value="TreeGrafter"/>
</dbReference>
<keyword evidence="4 8" id="KW-0808">Transferase</keyword>
<dbReference type="Proteomes" id="UP000238426">
    <property type="component" value="Unassembled WGS sequence"/>
</dbReference>
<feature type="transmembrane region" description="Helical" evidence="8">
    <location>
        <begin position="40"/>
        <end position="60"/>
    </location>
</feature>
<dbReference type="AlphaFoldDB" id="A0A2T1N936"/>
<dbReference type="PANTHER" id="PTHR13929">
    <property type="entry name" value="1,4-DIHYDROXY-2-NAPHTHOATE OCTAPRENYLTRANSFERASE"/>
    <property type="match status" value="1"/>
</dbReference>
<name>A0A2T1N936_9FLAO</name>
<keyword evidence="11" id="KW-1185">Reference proteome</keyword>
<feature type="transmembrane region" description="Helical" evidence="8">
    <location>
        <begin position="120"/>
        <end position="139"/>
    </location>
</feature>
<feature type="transmembrane region" description="Helical" evidence="8">
    <location>
        <begin position="284"/>
        <end position="300"/>
    </location>
</feature>
<evidence type="ECO:0000256" key="6">
    <source>
        <dbReference type="ARBA" id="ARBA00022989"/>
    </source>
</evidence>
<feature type="transmembrane region" description="Helical" evidence="8">
    <location>
        <begin position="226"/>
        <end position="246"/>
    </location>
</feature>
<dbReference type="OrthoDB" id="9767568at2"/>
<evidence type="ECO:0000256" key="9">
    <source>
        <dbReference type="NCBIfam" id="TIGR00751"/>
    </source>
</evidence>